<gene>
    <name evidence="2" type="ORF">TRICI_001309</name>
</gene>
<keyword evidence="3" id="KW-1185">Reference proteome</keyword>
<dbReference type="Proteomes" id="UP000761534">
    <property type="component" value="Unassembled WGS sequence"/>
</dbReference>
<reference evidence="2" key="1">
    <citation type="journal article" date="2019" name="G3 (Bethesda)">
        <title>Genome Assemblies of Two Rare Opportunistic Yeast Pathogens: Diutina rugosa (syn. Candida rugosa) and Trichomonascus ciferrii (syn. Candida ciferrii).</title>
        <authorList>
            <person name="Mixao V."/>
            <person name="Saus E."/>
            <person name="Hansen A.P."/>
            <person name="Lass-Florl C."/>
            <person name="Gabaldon T."/>
        </authorList>
    </citation>
    <scope>NUCLEOTIDE SEQUENCE</scope>
    <source>
        <strain evidence="2">CBS 4856</strain>
    </source>
</reference>
<accession>A0A642VAX8</accession>
<sequence length="366" mass="38666">MGSLQQVMFYPHLGEADPGGLGACPQKTIEFFFYLCSVEDWVMPIPRDVRREQKGTEDADGGFEGVECTGVDDTGSDDGWGEASDEGLGALFLDDLLETVKGAPVDLLGLGDLVGLETGLDHVDRVDGEPHGPAGAGAVETQTPAGDVSTGDVVSLDVALDERLEGHEVGAHAEALSEQSGHEAAEDAVGEAAALVELFGTVYGPLVEQWLGGLRLKPNSNVLNRGRQKAVGQAGGCAAREKLLTVESGVLEALGLVLRGQGSLHELVDAELDGHTRTHAHQRGQGAFVEAAEALVPDQLFDHVHRSVVRAFRGTLETHFGRVEGLTRQHLGNASAGACQHVLQRSVRVVVLRELNNVRVNVGHAV</sequence>
<feature type="region of interest" description="Disordered" evidence="1">
    <location>
        <begin position="52"/>
        <end position="82"/>
    </location>
</feature>
<evidence type="ECO:0000313" key="2">
    <source>
        <dbReference type="EMBL" id="KAA8916446.1"/>
    </source>
</evidence>
<feature type="region of interest" description="Disordered" evidence="1">
    <location>
        <begin position="126"/>
        <end position="149"/>
    </location>
</feature>
<proteinExistence type="predicted"/>
<organism evidence="2 3">
    <name type="scientific">Trichomonascus ciferrii</name>
    <dbReference type="NCBI Taxonomy" id="44093"/>
    <lineage>
        <taxon>Eukaryota</taxon>
        <taxon>Fungi</taxon>
        <taxon>Dikarya</taxon>
        <taxon>Ascomycota</taxon>
        <taxon>Saccharomycotina</taxon>
        <taxon>Dipodascomycetes</taxon>
        <taxon>Dipodascales</taxon>
        <taxon>Trichomonascaceae</taxon>
        <taxon>Trichomonascus</taxon>
        <taxon>Trichomonascus ciferrii complex</taxon>
    </lineage>
</organism>
<dbReference type="AlphaFoldDB" id="A0A642VAX8"/>
<protein>
    <submittedName>
        <fullName evidence="2">Uncharacterized protein</fullName>
    </submittedName>
</protein>
<dbReference type="VEuPathDB" id="FungiDB:TRICI_001309"/>
<evidence type="ECO:0000313" key="3">
    <source>
        <dbReference type="Proteomes" id="UP000761534"/>
    </source>
</evidence>
<comment type="caution">
    <text evidence="2">The sequence shown here is derived from an EMBL/GenBank/DDBJ whole genome shotgun (WGS) entry which is preliminary data.</text>
</comment>
<evidence type="ECO:0000256" key="1">
    <source>
        <dbReference type="SAM" id="MobiDB-lite"/>
    </source>
</evidence>
<name>A0A642VAX8_9ASCO</name>
<dbReference type="EMBL" id="SWFS01000097">
    <property type="protein sequence ID" value="KAA8916446.1"/>
    <property type="molecule type" value="Genomic_DNA"/>
</dbReference>